<evidence type="ECO:0000313" key="2">
    <source>
        <dbReference type="EMBL" id="GAA0183879.1"/>
    </source>
</evidence>
<evidence type="ECO:0000313" key="3">
    <source>
        <dbReference type="Proteomes" id="UP001454036"/>
    </source>
</evidence>
<organism evidence="2 3">
    <name type="scientific">Lithospermum erythrorhizon</name>
    <name type="common">Purple gromwell</name>
    <name type="synonym">Lithospermum officinale var. erythrorhizon</name>
    <dbReference type="NCBI Taxonomy" id="34254"/>
    <lineage>
        <taxon>Eukaryota</taxon>
        <taxon>Viridiplantae</taxon>
        <taxon>Streptophyta</taxon>
        <taxon>Embryophyta</taxon>
        <taxon>Tracheophyta</taxon>
        <taxon>Spermatophyta</taxon>
        <taxon>Magnoliopsida</taxon>
        <taxon>eudicotyledons</taxon>
        <taxon>Gunneridae</taxon>
        <taxon>Pentapetalae</taxon>
        <taxon>asterids</taxon>
        <taxon>lamiids</taxon>
        <taxon>Boraginales</taxon>
        <taxon>Boraginaceae</taxon>
        <taxon>Boraginoideae</taxon>
        <taxon>Lithospermeae</taxon>
        <taxon>Lithospermum</taxon>
    </lineage>
</organism>
<keyword evidence="3" id="KW-1185">Reference proteome</keyword>
<dbReference type="InterPro" id="IPR001810">
    <property type="entry name" value="F-box_dom"/>
</dbReference>
<sequence length="129" mass="15315">MSKYLPQELVEQIIFKVPIKSLVHFSSVSKEWYKFVTKPEPLENNRNRFLLCFYLGKNEYVFYYNKDGEFKEYARFKGPEEDGSILDVLRTSSNDYVQCVCGILWNPSIRKLLRLPRSDDDHFLITFGL</sequence>
<dbReference type="SMART" id="SM00256">
    <property type="entry name" value="FBOX"/>
    <property type="match status" value="1"/>
</dbReference>
<comment type="caution">
    <text evidence="2">The sequence shown here is derived from an EMBL/GenBank/DDBJ whole genome shotgun (WGS) entry which is preliminary data.</text>
</comment>
<protein>
    <recommendedName>
        <fullName evidence="1">F-box domain-containing protein</fullName>
    </recommendedName>
</protein>
<dbReference type="PROSITE" id="PS50181">
    <property type="entry name" value="FBOX"/>
    <property type="match status" value="1"/>
</dbReference>
<proteinExistence type="predicted"/>
<dbReference type="InterPro" id="IPR050796">
    <property type="entry name" value="SCF_F-box_component"/>
</dbReference>
<dbReference type="Proteomes" id="UP001454036">
    <property type="component" value="Unassembled WGS sequence"/>
</dbReference>
<name>A0AAV3RQZ5_LITER</name>
<gene>
    <name evidence="2" type="ORF">LIER_42478</name>
</gene>
<dbReference type="PANTHER" id="PTHR31672:SF13">
    <property type="entry name" value="F-BOX PROTEIN CPR30-LIKE"/>
    <property type="match status" value="1"/>
</dbReference>
<dbReference type="SUPFAM" id="SSF81383">
    <property type="entry name" value="F-box domain"/>
    <property type="match status" value="1"/>
</dbReference>
<dbReference type="Pfam" id="PF00646">
    <property type="entry name" value="F-box"/>
    <property type="match status" value="1"/>
</dbReference>
<dbReference type="PANTHER" id="PTHR31672">
    <property type="entry name" value="BNACNNG10540D PROTEIN"/>
    <property type="match status" value="1"/>
</dbReference>
<dbReference type="EMBL" id="BAABME010029596">
    <property type="protein sequence ID" value="GAA0183879.1"/>
    <property type="molecule type" value="Genomic_DNA"/>
</dbReference>
<reference evidence="2 3" key="1">
    <citation type="submission" date="2024-01" db="EMBL/GenBank/DDBJ databases">
        <title>The complete chloroplast genome sequence of Lithospermum erythrorhizon: insights into the phylogenetic relationship among Boraginaceae species and the maternal lineages of purple gromwells.</title>
        <authorList>
            <person name="Okada T."/>
            <person name="Watanabe K."/>
        </authorList>
    </citation>
    <scope>NUCLEOTIDE SEQUENCE [LARGE SCALE GENOMIC DNA]</scope>
</reference>
<accession>A0AAV3RQZ5</accession>
<dbReference type="AlphaFoldDB" id="A0AAV3RQZ5"/>
<dbReference type="InterPro" id="IPR036047">
    <property type="entry name" value="F-box-like_dom_sf"/>
</dbReference>
<feature type="domain" description="F-box" evidence="1">
    <location>
        <begin position="1"/>
        <end position="49"/>
    </location>
</feature>
<evidence type="ECO:0000259" key="1">
    <source>
        <dbReference type="PROSITE" id="PS50181"/>
    </source>
</evidence>
<dbReference type="Gene3D" id="1.20.1280.50">
    <property type="match status" value="1"/>
</dbReference>